<reference evidence="2 3" key="1">
    <citation type="submission" date="2016-07" db="EMBL/GenBank/DDBJ databases">
        <title>Pervasive Adenine N6-methylation of Active Genes in Fungi.</title>
        <authorList>
            <consortium name="DOE Joint Genome Institute"/>
            <person name="Mondo S.J."/>
            <person name="Dannebaum R.O."/>
            <person name="Kuo R.C."/>
            <person name="Labutti K."/>
            <person name="Haridas S."/>
            <person name="Kuo A."/>
            <person name="Salamov A."/>
            <person name="Ahrendt S.R."/>
            <person name="Lipzen A."/>
            <person name="Sullivan W."/>
            <person name="Andreopoulos W.B."/>
            <person name="Clum A."/>
            <person name="Lindquist E."/>
            <person name="Daum C."/>
            <person name="Ramamoorthy G.K."/>
            <person name="Gryganskyi A."/>
            <person name="Culley D."/>
            <person name="Magnuson J.K."/>
            <person name="James T.Y."/>
            <person name="O'Malley M.A."/>
            <person name="Stajich J.E."/>
            <person name="Spatafora J.W."/>
            <person name="Visel A."/>
            <person name="Grigoriev I.V."/>
        </authorList>
    </citation>
    <scope>NUCLEOTIDE SEQUENCE [LARGE SCALE GENOMIC DNA]</scope>
    <source>
        <strain evidence="2 3">NRRL 3116</strain>
    </source>
</reference>
<accession>A0A1Y2G4X5</accession>
<feature type="region of interest" description="Disordered" evidence="1">
    <location>
        <begin position="1"/>
        <end position="37"/>
    </location>
</feature>
<sequence>MATTVAFATDLDHPSQAFRPRPSFPRGPQLSSSTSSAKLRIIPTRLDPKSGQRVILWNDIVSQFPKAERVVNGDRAILFLTNDNFEYLAPKRIPHHPGEVLDIILPAPKYDSGYGFVPSIDDMALVPRKKNSGEVEQTPSVIHSSQTSCLPTLNDDNAVQVLYHTTLITPSTTSDIISTTISTASTTETTIVKSNSQISLCTATQRQQSQNSQIQTILTGQELQAEELMRSVRYYYERLQIEVQKSSELQERIYTKQKEAKELMLKGQKETQQWQQRIMDQQISMKKSFEEKSEKMIRMQEKALERLALIQNRIQAVLSQTYELHEYPIPHLFIVLPKPARRRDALMNPLSNQFRLFFLSEFFQKYGPYVLTMMEMIKFGFAVAGMVVPPLAHTGLVDGVEAIKGSLNVANESIGSLVDETINIINSQFANADGGMDLEDGQSRLEDVETLEAADLRQLESFLSAHDEGRVLGNLYRIVTTEGKVKWVCIDHYRENYRSATLQQIKDRLISHSAVIREDDTEVGLTLKKDLSGDFYDNFLKMRGIQTLEIGIAWDATLNDLRQLAQIVSDANITNFKLYGNFFQNPARDIFNNGRRYDPIVQLLQNRRIQSLEIADFKDFYAHVSSTPLGMAPQVRRLTLGSDFDATNKASRSLLTRILKSCPALARLTLWSKHFCPTIDFLMGHTSLIPTLDQLKVIQMDIDATFKLFRGKIHAASLRTLDPLAGVVAKEQEFLKRGLLTKVITRRGQEFTEDLWIEILRLNPNVSEIDIDCQDSRQALERIQLISAVRMKMVADIGDISLRTLKLSLGSNPILSLEYVFSDENNNAVNVESAGTFVVTKLNTTNFEKGHPADPLEDLALTAEGGDKLGQIIERSPNLSRLHLYFGKLDVPENRDRAERILQQYAKRTTELSMLKFGDPDWVAKLLKAVPTRHNVPALVSLYVYLSSKDSMAPENLTQWITNMVMGPPSTATAANNADSEQNNGSTSTAVLSRRTLNASLVVEKSAGLAEPLTQELRPWVPLEKISITNTKLQPQDWETILKAIDYTALEVLDFISTNFDLDQLQLLIDVIQTIKKRASPLRLLKLENTKFDAYGSRDVEVPKPMMQALRKKAPLVKFVKF</sequence>
<proteinExistence type="predicted"/>
<evidence type="ECO:0000313" key="3">
    <source>
        <dbReference type="Proteomes" id="UP000193648"/>
    </source>
</evidence>
<dbReference type="RefSeq" id="XP_021875163.1">
    <property type="nucleotide sequence ID" value="XM_022030812.1"/>
</dbReference>
<dbReference type="SUPFAM" id="SSF52047">
    <property type="entry name" value="RNI-like"/>
    <property type="match status" value="1"/>
</dbReference>
<name>A0A1Y2G4X5_9FUNG</name>
<gene>
    <name evidence="2" type="ORF">BCR41DRAFT_427012</name>
</gene>
<comment type="caution">
    <text evidence="2">The sequence shown here is derived from an EMBL/GenBank/DDBJ whole genome shotgun (WGS) entry which is preliminary data.</text>
</comment>
<dbReference type="EMBL" id="MCFF01000095">
    <property type="protein sequence ID" value="ORY93668.1"/>
    <property type="molecule type" value="Genomic_DNA"/>
</dbReference>
<dbReference type="InParanoid" id="A0A1Y2G4X5"/>
<protein>
    <submittedName>
        <fullName evidence="2">Uncharacterized protein</fullName>
    </submittedName>
</protein>
<evidence type="ECO:0000313" key="2">
    <source>
        <dbReference type="EMBL" id="ORY93668.1"/>
    </source>
</evidence>
<dbReference type="OrthoDB" id="2371100at2759"/>
<dbReference type="GeneID" id="33572653"/>
<evidence type="ECO:0000256" key="1">
    <source>
        <dbReference type="SAM" id="MobiDB-lite"/>
    </source>
</evidence>
<organism evidence="2 3">
    <name type="scientific">Lobosporangium transversale</name>
    <dbReference type="NCBI Taxonomy" id="64571"/>
    <lineage>
        <taxon>Eukaryota</taxon>
        <taxon>Fungi</taxon>
        <taxon>Fungi incertae sedis</taxon>
        <taxon>Mucoromycota</taxon>
        <taxon>Mortierellomycotina</taxon>
        <taxon>Mortierellomycetes</taxon>
        <taxon>Mortierellales</taxon>
        <taxon>Mortierellaceae</taxon>
        <taxon>Lobosporangium</taxon>
    </lineage>
</organism>
<dbReference type="Proteomes" id="UP000193648">
    <property type="component" value="Unassembled WGS sequence"/>
</dbReference>
<keyword evidence="3" id="KW-1185">Reference proteome</keyword>
<dbReference type="AlphaFoldDB" id="A0A1Y2G4X5"/>